<proteinExistence type="predicted"/>
<reference evidence="1 2" key="1">
    <citation type="submission" date="2017-05" db="EMBL/GenBank/DDBJ databases">
        <title>De novo genome assembly of Deniococcus indicus strain DR1.</title>
        <authorList>
            <person name="Chauhan D."/>
            <person name="Yennamalli R.M."/>
            <person name="Priyadarshini R."/>
        </authorList>
    </citation>
    <scope>NUCLEOTIDE SEQUENCE [LARGE SCALE GENOMIC DNA]</scope>
    <source>
        <strain evidence="1 2">DR1</strain>
    </source>
</reference>
<dbReference type="AlphaFoldDB" id="A0A246BIP6"/>
<comment type="caution">
    <text evidence="1">The sequence shown here is derived from an EMBL/GenBank/DDBJ whole genome shotgun (WGS) entry which is preliminary data.</text>
</comment>
<dbReference type="Proteomes" id="UP000197208">
    <property type="component" value="Unassembled WGS sequence"/>
</dbReference>
<keyword evidence="2" id="KW-1185">Reference proteome</keyword>
<dbReference type="RefSeq" id="WP_088249209.1">
    <property type="nucleotide sequence ID" value="NZ_NHMK01000020.1"/>
</dbReference>
<gene>
    <name evidence="1" type="ORF">CBQ26_13800</name>
</gene>
<sequence>MTAAEQRAATSAAPLTPADRAAALTRIEARRAELLAELDQLAAIEAGHWDALRCACGERKPEGHALCPSCDARR</sequence>
<protein>
    <submittedName>
        <fullName evidence="1">Uncharacterized protein</fullName>
    </submittedName>
</protein>
<evidence type="ECO:0000313" key="2">
    <source>
        <dbReference type="Proteomes" id="UP000197208"/>
    </source>
</evidence>
<organism evidence="1 2">
    <name type="scientific">Deinococcus indicus</name>
    <dbReference type="NCBI Taxonomy" id="223556"/>
    <lineage>
        <taxon>Bacteria</taxon>
        <taxon>Thermotogati</taxon>
        <taxon>Deinococcota</taxon>
        <taxon>Deinococci</taxon>
        <taxon>Deinococcales</taxon>
        <taxon>Deinococcaceae</taxon>
        <taxon>Deinococcus</taxon>
    </lineage>
</organism>
<name>A0A246BIP6_9DEIO</name>
<evidence type="ECO:0000313" key="1">
    <source>
        <dbReference type="EMBL" id="OWL95120.1"/>
    </source>
</evidence>
<accession>A0A246BIP6</accession>
<dbReference type="EMBL" id="NHMK01000020">
    <property type="protein sequence ID" value="OWL95120.1"/>
    <property type="molecule type" value="Genomic_DNA"/>
</dbReference>